<dbReference type="GO" id="GO:0016463">
    <property type="term" value="F:P-type zinc transporter activity"/>
    <property type="evidence" value="ECO:0007669"/>
    <property type="project" value="UniProtKB-EC"/>
</dbReference>
<comment type="caution">
    <text evidence="9">Lacks conserved residue(s) required for the propagation of feature annotation.</text>
</comment>
<dbReference type="InterPro" id="IPR023299">
    <property type="entry name" value="ATPase_P-typ_cyto_dom_N"/>
</dbReference>
<keyword evidence="4" id="KW-1278">Translocase</keyword>
<reference evidence="11 12" key="1">
    <citation type="journal article" date="2016" name="Genome Announc.">
        <title>Draft Genome Sequence of the Anaerobic Ammonium-Oxidizing Bacterium 'Candidatus Brocadia sp. 40'.</title>
        <authorList>
            <person name="Ali M."/>
            <person name="Haroon M.F."/>
            <person name="Narita Y."/>
            <person name="Zhang L."/>
            <person name="Rangel Shaw D."/>
            <person name="Okabe S."/>
            <person name="Saikaly P.E."/>
        </authorList>
    </citation>
    <scope>NUCLEOTIDE SEQUENCE [LARGE SCALE GENOMIC DNA]</scope>
    <source>
        <strain evidence="11 12">40</strain>
    </source>
</reference>
<dbReference type="GO" id="GO:0005886">
    <property type="term" value="C:plasma membrane"/>
    <property type="evidence" value="ECO:0007669"/>
    <property type="project" value="UniProtKB-SubCell"/>
</dbReference>
<dbReference type="SUPFAM" id="SSF56784">
    <property type="entry name" value="HAD-like"/>
    <property type="match status" value="1"/>
</dbReference>
<accession>A0A1V6LXC8</accession>
<dbReference type="InterPro" id="IPR018303">
    <property type="entry name" value="ATPase_P-typ_P_site"/>
</dbReference>
<keyword evidence="9" id="KW-0547">Nucleotide-binding</keyword>
<keyword evidence="9" id="KW-0479">Metal-binding</keyword>
<dbReference type="NCBIfam" id="TIGR01494">
    <property type="entry name" value="ATPase_P-type"/>
    <property type="match status" value="1"/>
</dbReference>
<name>A0A1V6LXC8_9BACT</name>
<dbReference type="GO" id="GO:0005524">
    <property type="term" value="F:ATP binding"/>
    <property type="evidence" value="ECO:0007669"/>
    <property type="project" value="UniProtKB-UniRule"/>
</dbReference>
<dbReference type="Gene3D" id="3.40.1110.10">
    <property type="entry name" value="Calcium-transporting ATPase, cytoplasmic domain N"/>
    <property type="match status" value="1"/>
</dbReference>
<evidence type="ECO:0000313" key="11">
    <source>
        <dbReference type="EMBL" id="OQD44790.1"/>
    </source>
</evidence>
<dbReference type="Gene3D" id="3.40.50.1000">
    <property type="entry name" value="HAD superfamily/HAD-like"/>
    <property type="match status" value="1"/>
</dbReference>
<dbReference type="GO" id="GO:0016887">
    <property type="term" value="F:ATP hydrolysis activity"/>
    <property type="evidence" value="ECO:0007669"/>
    <property type="project" value="InterPro"/>
</dbReference>
<dbReference type="Pfam" id="PF00122">
    <property type="entry name" value="E1-E2_ATPase"/>
    <property type="match status" value="1"/>
</dbReference>
<proteinExistence type="inferred from homology"/>
<gene>
    <name evidence="11" type="ORF">BIY37_11820</name>
</gene>
<dbReference type="RefSeq" id="WP_070068036.1">
    <property type="nucleotide sequence ID" value="NZ_MJUW02000116.1"/>
</dbReference>
<evidence type="ECO:0000256" key="6">
    <source>
        <dbReference type="ARBA" id="ARBA00023136"/>
    </source>
</evidence>
<dbReference type="CDD" id="cd07550">
    <property type="entry name" value="P-type_ATPase_HM"/>
    <property type="match status" value="1"/>
</dbReference>
<keyword evidence="12" id="KW-1185">Reference proteome</keyword>
<organism evidence="11 12">
    <name type="scientific">Candidatus Brocadia sapporoensis</name>
    <dbReference type="NCBI Taxonomy" id="392547"/>
    <lineage>
        <taxon>Bacteria</taxon>
        <taxon>Pseudomonadati</taxon>
        <taxon>Planctomycetota</taxon>
        <taxon>Candidatus Brocadiia</taxon>
        <taxon>Candidatus Brocadiales</taxon>
        <taxon>Candidatus Brocadiaceae</taxon>
        <taxon>Candidatus Brocadia</taxon>
    </lineage>
</organism>
<dbReference type="SFLD" id="SFLDF00027">
    <property type="entry name" value="p-type_atpase"/>
    <property type="match status" value="1"/>
</dbReference>
<dbReference type="SUPFAM" id="SSF81653">
    <property type="entry name" value="Calcium ATPase, transduction domain A"/>
    <property type="match status" value="1"/>
</dbReference>
<evidence type="ECO:0000256" key="8">
    <source>
        <dbReference type="ARBA" id="ARBA00047308"/>
    </source>
</evidence>
<sequence length="699" mass="77477">MKYKIIHDLPQRMRISLALSKRHCPENSRIEGLFVAVDGVRKVSFNRHTRNLLVSYNGDRAVRVVLLKIIEETLLIFVKKENFEQDTLKQKKKAAMLSGALLLAKPIIPFILKPFLALYGAVPVLRRGFMATLNKRLNVDTLDSAAIGISLLRGDYLAVGLITFFLKVGDYLEERIRQKSRESFSKMFQGQDGWAWIKKNGREMRVDTRDVVAGDLVVVRTGGSIPVDGIVTEGVALVNQSSMTGEPVSVPKMEGLMVYAGTVLEEGLLTIKSIRVGDETRVSKIIKVIEESEGLKADVQNYAEMLANKIVPYSFLLSWLIYLFANNPLKAASVLLVDYSCSIKLSTPLAIMSAMIAASKRGVLVKGGRFIEKLAQADIFVFDKTGTLTEAKPKVFDLIPFNSFNREYLLKNVACVEEHFPHPVATAVVKRAEDEGLVHEENHAEVEYILAHGIASRIDGKRILVGSKHFICEDNKIRVEHEESVIKNFMDSGYSILYVAVEDKLAGIVIIEDRVREDSKIFLSRLKNLGVKRIIMLTGDNDATAHTVAKRLGIEEYCADALPERKTEIIKDLKEQGYVVAMVGDGINDSPAISYADVGISLNHGADIAKEACDILLLDVPLDGLIDAREIAQDAMSRIKKNFRHIIGINSVLIGLGILGAIAPVASVFIHNATTILVSANSLKPYRISSYHQREKIIV</sequence>
<keyword evidence="3 9" id="KW-0812">Transmembrane</keyword>
<dbReference type="InterPro" id="IPR051014">
    <property type="entry name" value="Cation_Transport_ATPase_IB"/>
</dbReference>
<evidence type="ECO:0000256" key="5">
    <source>
        <dbReference type="ARBA" id="ARBA00022989"/>
    </source>
</evidence>
<evidence type="ECO:0000256" key="1">
    <source>
        <dbReference type="ARBA" id="ARBA00004370"/>
    </source>
</evidence>
<dbReference type="PROSITE" id="PS00154">
    <property type="entry name" value="ATPASE_E1_E2"/>
    <property type="match status" value="1"/>
</dbReference>
<comment type="caution">
    <text evidence="11">The sequence shown here is derived from an EMBL/GenBank/DDBJ whole genome shotgun (WGS) entry which is preliminary data.</text>
</comment>
<dbReference type="PANTHER" id="PTHR48085:SF5">
    <property type="entry name" value="CADMIUM_ZINC-TRANSPORTING ATPASE HMA4-RELATED"/>
    <property type="match status" value="1"/>
</dbReference>
<comment type="catalytic activity">
    <reaction evidence="8">
        <text>Zn(2+)(in) + ATP + H2O = Zn(2+)(out) + ADP + phosphate + H(+)</text>
        <dbReference type="Rhea" id="RHEA:20621"/>
        <dbReference type="ChEBI" id="CHEBI:15377"/>
        <dbReference type="ChEBI" id="CHEBI:15378"/>
        <dbReference type="ChEBI" id="CHEBI:29105"/>
        <dbReference type="ChEBI" id="CHEBI:30616"/>
        <dbReference type="ChEBI" id="CHEBI:43474"/>
        <dbReference type="ChEBI" id="CHEBI:456216"/>
        <dbReference type="EC" id="7.2.2.12"/>
    </reaction>
</comment>
<dbReference type="SFLD" id="SFLDS00003">
    <property type="entry name" value="Haloacid_Dehalogenase"/>
    <property type="match status" value="1"/>
</dbReference>
<dbReference type="Gene3D" id="2.70.150.10">
    <property type="entry name" value="Calcium-transporting ATPase, cytoplasmic transduction domain A"/>
    <property type="match status" value="1"/>
</dbReference>
<dbReference type="SFLD" id="SFLDG00002">
    <property type="entry name" value="C1.7:_P-type_atpase_like"/>
    <property type="match status" value="1"/>
</dbReference>
<dbReference type="InterPro" id="IPR059000">
    <property type="entry name" value="ATPase_P-type_domA"/>
</dbReference>
<evidence type="ECO:0000256" key="2">
    <source>
        <dbReference type="ARBA" id="ARBA00006024"/>
    </source>
</evidence>
<dbReference type="NCBIfam" id="TIGR01525">
    <property type="entry name" value="ATPase-IB_hvy"/>
    <property type="match status" value="1"/>
</dbReference>
<dbReference type="InterPro" id="IPR027256">
    <property type="entry name" value="P-typ_ATPase_IB"/>
</dbReference>
<dbReference type="AlphaFoldDB" id="A0A1V6LXC8"/>
<feature type="domain" description="P-type ATPase A" evidence="10">
    <location>
        <begin position="195"/>
        <end position="290"/>
    </location>
</feature>
<dbReference type="EC" id="7.2.2.12" evidence="7"/>
<evidence type="ECO:0000256" key="7">
    <source>
        <dbReference type="ARBA" id="ARBA00039097"/>
    </source>
</evidence>
<evidence type="ECO:0000256" key="3">
    <source>
        <dbReference type="ARBA" id="ARBA00022692"/>
    </source>
</evidence>
<keyword evidence="9" id="KW-1003">Cell membrane</keyword>
<feature type="transmembrane region" description="Helical" evidence="9">
    <location>
        <begin position="646"/>
        <end position="670"/>
    </location>
</feature>
<dbReference type="PRINTS" id="PR00119">
    <property type="entry name" value="CATATPASE"/>
</dbReference>
<evidence type="ECO:0000313" key="12">
    <source>
        <dbReference type="Proteomes" id="UP000242219"/>
    </source>
</evidence>
<dbReference type="PANTHER" id="PTHR48085">
    <property type="entry name" value="CADMIUM/ZINC-TRANSPORTING ATPASE HMA2-RELATED"/>
    <property type="match status" value="1"/>
</dbReference>
<keyword evidence="5 9" id="KW-1133">Transmembrane helix</keyword>
<evidence type="ECO:0000259" key="10">
    <source>
        <dbReference type="Pfam" id="PF00122"/>
    </source>
</evidence>
<comment type="similarity">
    <text evidence="2 9">Belongs to the cation transport ATPase (P-type) (TC 3.A.3) family. Type IB subfamily.</text>
</comment>
<dbReference type="EMBL" id="MJUW02000116">
    <property type="protein sequence ID" value="OQD44790.1"/>
    <property type="molecule type" value="Genomic_DNA"/>
</dbReference>
<dbReference type="Proteomes" id="UP000242219">
    <property type="component" value="Unassembled WGS sequence"/>
</dbReference>
<keyword evidence="9" id="KW-0067">ATP-binding</keyword>
<dbReference type="GO" id="GO:0046872">
    <property type="term" value="F:metal ion binding"/>
    <property type="evidence" value="ECO:0007669"/>
    <property type="project" value="UniProtKB-KW"/>
</dbReference>
<feature type="transmembrane region" description="Helical" evidence="9">
    <location>
        <begin position="99"/>
        <end position="125"/>
    </location>
</feature>
<dbReference type="InterPro" id="IPR044492">
    <property type="entry name" value="P_typ_ATPase_HD_dom"/>
</dbReference>
<dbReference type="InterPro" id="IPR036412">
    <property type="entry name" value="HAD-like_sf"/>
</dbReference>
<dbReference type="InterPro" id="IPR023214">
    <property type="entry name" value="HAD_sf"/>
</dbReference>
<dbReference type="InterPro" id="IPR001757">
    <property type="entry name" value="P_typ_ATPase"/>
</dbReference>
<protein>
    <recommendedName>
        <fullName evidence="7">P-type Zn(2+) transporter</fullName>
        <ecNumber evidence="7">7.2.2.12</ecNumber>
    </recommendedName>
</protein>
<evidence type="ECO:0000256" key="4">
    <source>
        <dbReference type="ARBA" id="ARBA00022967"/>
    </source>
</evidence>
<dbReference type="Pfam" id="PF00702">
    <property type="entry name" value="Hydrolase"/>
    <property type="match status" value="1"/>
</dbReference>
<dbReference type="GO" id="GO:0015086">
    <property type="term" value="F:cadmium ion transmembrane transporter activity"/>
    <property type="evidence" value="ECO:0007669"/>
    <property type="project" value="TreeGrafter"/>
</dbReference>
<dbReference type="InterPro" id="IPR008250">
    <property type="entry name" value="ATPase_P-typ_transduc_dom_A_sf"/>
</dbReference>
<comment type="subcellular location">
    <subcellularLocation>
        <location evidence="9">Cell membrane</location>
    </subcellularLocation>
    <subcellularLocation>
        <location evidence="1">Membrane</location>
    </subcellularLocation>
</comment>
<evidence type="ECO:0000256" key="9">
    <source>
        <dbReference type="RuleBase" id="RU362081"/>
    </source>
</evidence>
<keyword evidence="6 9" id="KW-0472">Membrane</keyword>